<dbReference type="Proteomes" id="UP000572680">
    <property type="component" value="Unassembled WGS sequence"/>
</dbReference>
<evidence type="ECO:0000256" key="1">
    <source>
        <dbReference type="SAM" id="SignalP"/>
    </source>
</evidence>
<evidence type="ECO:0008006" key="4">
    <source>
        <dbReference type="Google" id="ProtNLM"/>
    </source>
</evidence>
<accession>A0A7W3LN24</accession>
<dbReference type="RefSeq" id="WP_182843539.1">
    <property type="nucleotide sequence ID" value="NZ_BAAALP010000009.1"/>
</dbReference>
<dbReference type="AlphaFoldDB" id="A0A7W3LN24"/>
<feature type="chain" id="PRO_5031557534" description="Secreted protein" evidence="1">
    <location>
        <begin position="29"/>
        <end position="213"/>
    </location>
</feature>
<evidence type="ECO:0000313" key="2">
    <source>
        <dbReference type="EMBL" id="MBA8951168.1"/>
    </source>
</evidence>
<proteinExistence type="predicted"/>
<sequence>MRKLTRNVLTAGAATVVALGVTSTPAWAATWTVSGGTSISGANTTSLIAKDTATGATVNCSKSTASGTAVNGTGLSGTGLASLNSVAFSTPTNPNGWCSGPAGIVVQVTATGLPWKFNGTSYSAGVTTGTLTGVKATIHGSDECDATITGPSGGPGTISGTYTNSTGVLSVSGGNLRVATVDADCDPTLINAGDPITLSGKYKISPILTVTSP</sequence>
<evidence type="ECO:0000313" key="3">
    <source>
        <dbReference type="Proteomes" id="UP000572680"/>
    </source>
</evidence>
<feature type="signal peptide" evidence="1">
    <location>
        <begin position="1"/>
        <end position="28"/>
    </location>
</feature>
<keyword evidence="1" id="KW-0732">Signal</keyword>
<organism evidence="2 3">
    <name type="scientific">Actinomadura namibiensis</name>
    <dbReference type="NCBI Taxonomy" id="182080"/>
    <lineage>
        <taxon>Bacteria</taxon>
        <taxon>Bacillati</taxon>
        <taxon>Actinomycetota</taxon>
        <taxon>Actinomycetes</taxon>
        <taxon>Streptosporangiales</taxon>
        <taxon>Thermomonosporaceae</taxon>
        <taxon>Actinomadura</taxon>
    </lineage>
</organism>
<name>A0A7W3LN24_ACTNM</name>
<gene>
    <name evidence="2" type="ORF">HNR61_002799</name>
</gene>
<reference evidence="2 3" key="1">
    <citation type="submission" date="2020-08" db="EMBL/GenBank/DDBJ databases">
        <title>Genomic Encyclopedia of Type Strains, Phase IV (KMG-IV): sequencing the most valuable type-strain genomes for metagenomic binning, comparative biology and taxonomic classification.</title>
        <authorList>
            <person name="Goeker M."/>
        </authorList>
    </citation>
    <scope>NUCLEOTIDE SEQUENCE [LARGE SCALE GENOMIC DNA]</scope>
    <source>
        <strain evidence="2 3">DSM 44197</strain>
    </source>
</reference>
<comment type="caution">
    <text evidence="2">The sequence shown here is derived from an EMBL/GenBank/DDBJ whole genome shotgun (WGS) entry which is preliminary data.</text>
</comment>
<dbReference type="EMBL" id="JACJIA010000003">
    <property type="protein sequence ID" value="MBA8951168.1"/>
    <property type="molecule type" value="Genomic_DNA"/>
</dbReference>
<keyword evidence="3" id="KW-1185">Reference proteome</keyword>
<protein>
    <recommendedName>
        <fullName evidence="4">Secreted protein</fullName>
    </recommendedName>
</protein>